<dbReference type="InterPro" id="IPR011257">
    <property type="entry name" value="DNA_glycosylase"/>
</dbReference>
<evidence type="ECO:0000256" key="7">
    <source>
        <dbReference type="ARBA" id="ARBA00023014"/>
    </source>
</evidence>
<dbReference type="InterPro" id="IPR003265">
    <property type="entry name" value="HhH-GPD_domain"/>
</dbReference>
<evidence type="ECO:0000256" key="9">
    <source>
        <dbReference type="ARBA" id="ARBA00023295"/>
    </source>
</evidence>
<feature type="domain" description="HhH-GPD" evidence="11">
    <location>
        <begin position="40"/>
        <end position="187"/>
    </location>
</feature>
<evidence type="ECO:0000256" key="1">
    <source>
        <dbReference type="ARBA" id="ARBA00008343"/>
    </source>
</evidence>
<dbReference type="CDD" id="cd00056">
    <property type="entry name" value="ENDO3c"/>
    <property type="match status" value="1"/>
</dbReference>
<dbReference type="Pfam" id="PF10576">
    <property type="entry name" value="EndIII_4Fe-2S"/>
    <property type="match status" value="1"/>
</dbReference>
<evidence type="ECO:0000256" key="4">
    <source>
        <dbReference type="ARBA" id="ARBA00022763"/>
    </source>
</evidence>
<keyword evidence="12" id="KW-0255">Endonuclease</keyword>
<evidence type="ECO:0000256" key="2">
    <source>
        <dbReference type="ARBA" id="ARBA00022485"/>
    </source>
</evidence>
<keyword evidence="8 10" id="KW-0234">DNA repair</keyword>
<dbReference type="RefSeq" id="WP_315571954.1">
    <property type="nucleotide sequence ID" value="NZ_CP118868.1"/>
</dbReference>
<dbReference type="Pfam" id="PF00633">
    <property type="entry name" value="HHH"/>
    <property type="match status" value="1"/>
</dbReference>
<dbReference type="SUPFAM" id="SSF48150">
    <property type="entry name" value="DNA-glycosylase"/>
    <property type="match status" value="1"/>
</dbReference>
<dbReference type="InterPro" id="IPR004036">
    <property type="entry name" value="Endonuclease-III-like_CS2"/>
</dbReference>
<accession>A0ABY8C5C0</accession>
<keyword evidence="13" id="KW-1185">Reference proteome</keyword>
<evidence type="ECO:0000313" key="13">
    <source>
        <dbReference type="Proteomes" id="UP001220478"/>
    </source>
</evidence>
<comment type="similarity">
    <text evidence="1 10">Belongs to the Nth/MutY family.</text>
</comment>
<keyword evidence="10" id="KW-0456">Lyase</keyword>
<gene>
    <name evidence="10 12" type="primary">nth</name>
    <name evidence="12" type="ORF">PYS61_01620</name>
</gene>
<dbReference type="SMART" id="SM00478">
    <property type="entry name" value="ENDO3c"/>
    <property type="match status" value="1"/>
</dbReference>
<dbReference type="HAMAP" id="MF_00942">
    <property type="entry name" value="Nth"/>
    <property type="match status" value="1"/>
</dbReference>
<evidence type="ECO:0000259" key="11">
    <source>
        <dbReference type="SMART" id="SM00478"/>
    </source>
</evidence>
<dbReference type="InterPro" id="IPR000445">
    <property type="entry name" value="HhH_motif"/>
</dbReference>
<sequence>MTKKELAHYCLACLQKTYGPVFCGLDFQGDTWRLLIMGILSAQCKDERVNAVSKDLFRLLPDAGSCAEVSETEIAQRIKSLGLFRSKAAHIKRTATVLIEKFQGKVPDDMEDLLTLPGVGRKVANLVLSDGFKQPGMVVDTHNLRLSYRLGLTDHKDPVTVEKDLCALLEPEHWSDYGHYMVTHGRAVCHARKPECSRCVLASVCAKRL</sequence>
<feature type="binding site" evidence="10">
    <location>
        <position position="205"/>
    </location>
    <ligand>
        <name>[4Fe-4S] cluster</name>
        <dbReference type="ChEBI" id="CHEBI:49883"/>
    </ligand>
</feature>
<name>A0ABY8C5C0_9FIRM</name>
<evidence type="ECO:0000256" key="8">
    <source>
        <dbReference type="ARBA" id="ARBA00023204"/>
    </source>
</evidence>
<dbReference type="Proteomes" id="UP001220478">
    <property type="component" value="Chromosome"/>
</dbReference>
<dbReference type="InterPro" id="IPR005759">
    <property type="entry name" value="Nth"/>
</dbReference>
<dbReference type="EMBL" id="CP118868">
    <property type="protein sequence ID" value="WEG35891.1"/>
    <property type="molecule type" value="Genomic_DNA"/>
</dbReference>
<dbReference type="PROSITE" id="PS01155">
    <property type="entry name" value="ENDONUCLEASE_III_2"/>
    <property type="match status" value="1"/>
</dbReference>
<keyword evidence="12" id="KW-0540">Nuclease</keyword>
<dbReference type="Gene3D" id="1.10.340.30">
    <property type="entry name" value="Hypothetical protein, domain 2"/>
    <property type="match status" value="1"/>
</dbReference>
<organism evidence="12 13">
    <name type="scientific">Amygdalobacter indicium</name>
    <dbReference type="NCBI Taxonomy" id="3029272"/>
    <lineage>
        <taxon>Bacteria</taxon>
        <taxon>Bacillati</taxon>
        <taxon>Bacillota</taxon>
        <taxon>Clostridia</taxon>
        <taxon>Eubacteriales</taxon>
        <taxon>Oscillospiraceae</taxon>
        <taxon>Amygdalobacter</taxon>
    </lineage>
</organism>
<feature type="binding site" evidence="10">
    <location>
        <position position="189"/>
    </location>
    <ligand>
        <name>[4Fe-4S] cluster</name>
        <dbReference type="ChEBI" id="CHEBI:49883"/>
    </ligand>
</feature>
<comment type="cofactor">
    <cofactor evidence="10">
        <name>[4Fe-4S] cluster</name>
        <dbReference type="ChEBI" id="CHEBI:49883"/>
    </cofactor>
    <text evidence="10">Binds 1 [4Fe-4S] cluster.</text>
</comment>
<dbReference type="GO" id="GO:0004519">
    <property type="term" value="F:endonuclease activity"/>
    <property type="evidence" value="ECO:0007669"/>
    <property type="project" value="UniProtKB-KW"/>
</dbReference>
<keyword evidence="2 10" id="KW-0004">4Fe-4S</keyword>
<comment type="catalytic activity">
    <reaction evidence="10">
        <text>2'-deoxyribonucleotide-(2'-deoxyribose 5'-phosphate)-2'-deoxyribonucleotide-DNA = a 3'-end 2'-deoxyribonucleotide-(2,3-dehydro-2,3-deoxyribose 5'-phosphate)-DNA + a 5'-end 5'-phospho-2'-deoxyribonucleoside-DNA + H(+)</text>
        <dbReference type="Rhea" id="RHEA:66592"/>
        <dbReference type="Rhea" id="RHEA-COMP:13180"/>
        <dbReference type="Rhea" id="RHEA-COMP:16897"/>
        <dbReference type="Rhea" id="RHEA-COMP:17067"/>
        <dbReference type="ChEBI" id="CHEBI:15378"/>
        <dbReference type="ChEBI" id="CHEBI:136412"/>
        <dbReference type="ChEBI" id="CHEBI:157695"/>
        <dbReference type="ChEBI" id="CHEBI:167181"/>
        <dbReference type="EC" id="4.2.99.18"/>
    </reaction>
</comment>
<dbReference type="PANTHER" id="PTHR10359:SF18">
    <property type="entry name" value="ENDONUCLEASE III"/>
    <property type="match status" value="1"/>
</dbReference>
<dbReference type="PIRSF" id="PIRSF001435">
    <property type="entry name" value="Nth"/>
    <property type="match status" value="1"/>
</dbReference>
<feature type="binding site" evidence="10">
    <location>
        <position position="199"/>
    </location>
    <ligand>
        <name>[4Fe-4S] cluster</name>
        <dbReference type="ChEBI" id="CHEBI:49883"/>
    </ligand>
</feature>
<evidence type="ECO:0000256" key="6">
    <source>
        <dbReference type="ARBA" id="ARBA00023004"/>
    </source>
</evidence>
<comment type="function">
    <text evidence="10">DNA repair enzyme that has both DNA N-glycosylase activity and AP-lyase activity. The DNA N-glycosylase activity releases various damaged pyrimidines from DNA by cleaving the N-glycosidic bond, leaving an AP (apurinic/apyrimidinic) site. The AP-lyase activity cleaves the phosphodiester bond 3' to the AP site by a beta-elimination, leaving a 3'-terminal unsaturated sugar and a product with a terminal 5'-phosphate.</text>
</comment>
<dbReference type="Gene3D" id="1.10.1670.10">
    <property type="entry name" value="Helix-hairpin-Helix base-excision DNA repair enzymes (C-terminal)"/>
    <property type="match status" value="1"/>
</dbReference>
<keyword evidence="9 10" id="KW-0326">Glycosidase</keyword>
<keyword evidence="3 10" id="KW-0479">Metal-binding</keyword>
<dbReference type="PANTHER" id="PTHR10359">
    <property type="entry name" value="A/G-SPECIFIC ADENINE GLYCOSYLASE/ENDONUCLEASE III"/>
    <property type="match status" value="1"/>
</dbReference>
<dbReference type="InterPro" id="IPR003651">
    <property type="entry name" value="Endonuclease3_FeS-loop_motif"/>
</dbReference>
<dbReference type="InterPro" id="IPR023170">
    <property type="entry name" value="HhH_base_excis_C"/>
</dbReference>
<keyword evidence="7 10" id="KW-0411">Iron-sulfur</keyword>
<evidence type="ECO:0000256" key="5">
    <source>
        <dbReference type="ARBA" id="ARBA00022801"/>
    </source>
</evidence>
<reference evidence="12 13" key="1">
    <citation type="submission" date="2023-02" db="EMBL/GenBank/DDBJ databases">
        <title>Novel Oscillospiraceae bacterial genomes.</title>
        <authorList>
            <person name="Srinivasan S."/>
            <person name="Austin M.N."/>
            <person name="Fiedler T.L."/>
            <person name="Strenk S.M."/>
            <person name="Agnew K.J."/>
            <person name="Nagana Gowda G.A."/>
            <person name="Raftery D."/>
            <person name="Beamer M.A."/>
            <person name="Achilles S.L."/>
            <person name="Wiesenfeld H.C."/>
            <person name="Fredricks D.N."/>
            <person name="Hillier S.L."/>
        </authorList>
    </citation>
    <scope>NUCLEOTIDE SEQUENCE [LARGE SCALE GENOMIC DNA]</scope>
    <source>
        <strain evidence="12 13">CHIC02 1186E3-8</strain>
    </source>
</reference>
<keyword evidence="10" id="KW-0238">DNA-binding</keyword>
<evidence type="ECO:0000313" key="12">
    <source>
        <dbReference type="EMBL" id="WEG35891.1"/>
    </source>
</evidence>
<evidence type="ECO:0000256" key="3">
    <source>
        <dbReference type="ARBA" id="ARBA00022723"/>
    </source>
</evidence>
<keyword evidence="5 10" id="KW-0378">Hydrolase</keyword>
<protein>
    <recommendedName>
        <fullName evidence="10">Endonuclease III</fullName>
        <ecNumber evidence="10">4.2.99.18</ecNumber>
    </recommendedName>
    <alternativeName>
        <fullName evidence="10">DNA-(apurinic or apyrimidinic site) lyase</fullName>
    </alternativeName>
</protein>
<proteinExistence type="inferred from homology"/>
<dbReference type="Pfam" id="PF00730">
    <property type="entry name" value="HhH-GPD"/>
    <property type="match status" value="1"/>
</dbReference>
<dbReference type="NCBIfam" id="TIGR01083">
    <property type="entry name" value="nth"/>
    <property type="match status" value="1"/>
</dbReference>
<dbReference type="SMART" id="SM00525">
    <property type="entry name" value="FES"/>
    <property type="match status" value="1"/>
</dbReference>
<feature type="binding site" evidence="10">
    <location>
        <position position="196"/>
    </location>
    <ligand>
        <name>[4Fe-4S] cluster</name>
        <dbReference type="ChEBI" id="CHEBI:49883"/>
    </ligand>
</feature>
<dbReference type="EC" id="4.2.99.18" evidence="10"/>
<keyword evidence="4 10" id="KW-0227">DNA damage</keyword>
<evidence type="ECO:0000256" key="10">
    <source>
        <dbReference type="HAMAP-Rule" id="MF_00942"/>
    </source>
</evidence>
<keyword evidence="6 10" id="KW-0408">Iron</keyword>